<dbReference type="Proteomes" id="UP000626148">
    <property type="component" value="Unassembled WGS sequence"/>
</dbReference>
<gene>
    <name evidence="3" type="ORF">GCM10007392_01040</name>
</gene>
<dbReference type="Pfam" id="PF09937">
    <property type="entry name" value="DUF2169"/>
    <property type="match status" value="1"/>
</dbReference>
<organism evidence="3 4">
    <name type="scientific">Saccharospirillum salsuginis</name>
    <dbReference type="NCBI Taxonomy" id="418750"/>
    <lineage>
        <taxon>Bacteria</taxon>
        <taxon>Pseudomonadati</taxon>
        <taxon>Pseudomonadota</taxon>
        <taxon>Gammaproteobacteria</taxon>
        <taxon>Oceanospirillales</taxon>
        <taxon>Saccharospirillaceae</taxon>
        <taxon>Saccharospirillum</taxon>
    </lineage>
</organism>
<keyword evidence="4" id="KW-1185">Reference proteome</keyword>
<feature type="compositionally biased region" description="Basic and acidic residues" evidence="1">
    <location>
        <begin position="342"/>
        <end position="355"/>
    </location>
</feature>
<evidence type="ECO:0000259" key="2">
    <source>
        <dbReference type="Pfam" id="PF09937"/>
    </source>
</evidence>
<evidence type="ECO:0000256" key="1">
    <source>
        <dbReference type="SAM" id="MobiDB-lite"/>
    </source>
</evidence>
<accession>A0A918JZA1</accession>
<name>A0A918JZA1_9GAMM</name>
<reference evidence="3" key="2">
    <citation type="submission" date="2020-09" db="EMBL/GenBank/DDBJ databases">
        <authorList>
            <person name="Sun Q."/>
            <person name="Kim S."/>
        </authorList>
    </citation>
    <scope>NUCLEOTIDE SEQUENCE</scope>
    <source>
        <strain evidence="3">KCTC 22169</strain>
    </source>
</reference>
<dbReference type="AlphaFoldDB" id="A0A918JZA1"/>
<comment type="caution">
    <text evidence="3">The sequence shown here is derived from an EMBL/GenBank/DDBJ whole genome shotgun (WGS) entry which is preliminary data.</text>
</comment>
<evidence type="ECO:0000313" key="4">
    <source>
        <dbReference type="Proteomes" id="UP000626148"/>
    </source>
</evidence>
<feature type="domain" description="DUF2169" evidence="2">
    <location>
        <begin position="21"/>
        <end position="315"/>
    </location>
</feature>
<dbReference type="RefSeq" id="WP_189606539.1">
    <property type="nucleotide sequence ID" value="NZ_BMXR01000001.1"/>
</dbReference>
<evidence type="ECO:0000313" key="3">
    <source>
        <dbReference type="EMBL" id="GGX38632.1"/>
    </source>
</evidence>
<dbReference type="EMBL" id="BMXR01000001">
    <property type="protein sequence ID" value="GGX38632.1"/>
    <property type="molecule type" value="Genomic_DNA"/>
</dbReference>
<sequence>MELDNTTTWQAQVFQSWAHAGQRQQVLVIKAGYRYERDGTLTPLETTEDLVAVDEYRDDPACSSVSKAAELVPFKQGFELVVQGRVEPQPGKCLQRLGVSLVRDSKAQWEKQLALFGPRVWKSHPLSGLRPSDPGPLEPLDICWENAFGGISESGEARFDNNPAGCGWAERQGRKAKGQPIPQIDQEPLITRANKRYQPAGYGPIAPHWGERTNAFDTLDKDKSQEGGCPYTSSTPENLYNCAPVDQQLSHPPQPGDRLVLSHWYPDHPEVEIELPSPSLRCVLTTGGRPVKAVHPHWDTLMVNTTDQTVHLIFRLGLNDADLPDSPRLVLSEEQASALAGERPEPEALKQEGMA</sequence>
<feature type="region of interest" description="Disordered" evidence="1">
    <location>
        <begin position="332"/>
        <end position="355"/>
    </location>
</feature>
<proteinExistence type="predicted"/>
<reference evidence="3" key="1">
    <citation type="journal article" date="2014" name="Int. J. Syst. Evol. Microbiol.">
        <title>Complete genome sequence of Corynebacterium casei LMG S-19264T (=DSM 44701T), isolated from a smear-ripened cheese.</title>
        <authorList>
            <consortium name="US DOE Joint Genome Institute (JGI-PGF)"/>
            <person name="Walter F."/>
            <person name="Albersmeier A."/>
            <person name="Kalinowski J."/>
            <person name="Ruckert C."/>
        </authorList>
    </citation>
    <scope>NUCLEOTIDE SEQUENCE</scope>
    <source>
        <strain evidence="3">KCTC 22169</strain>
    </source>
</reference>
<dbReference type="InterPro" id="IPR018683">
    <property type="entry name" value="DUF2169"/>
</dbReference>
<protein>
    <recommendedName>
        <fullName evidence="2">DUF2169 domain-containing protein</fullName>
    </recommendedName>
</protein>